<reference evidence="1" key="1">
    <citation type="submission" date="2022-08" db="UniProtKB">
        <authorList>
            <consortium name="EnsemblMetazoa"/>
        </authorList>
    </citation>
    <scope>IDENTIFICATION</scope>
    <source>
        <strain evidence="1">Israel</strain>
    </source>
</reference>
<evidence type="ECO:0000313" key="2">
    <source>
        <dbReference type="Proteomes" id="UP000092462"/>
    </source>
</evidence>
<accession>A0A1B0DJ09</accession>
<sequence length="145" mass="16715">MFEHLRSRQGSPEILTLRRKYKYLVARGDDRASEWRHFKDFVFFDGIIAQTAPNQVMHSTTAEIPARTEESLTIRNVASAVDFQEPDFDTKVIIEISSDEENSVPATVNLRSLPNLHQNLNHRNLIHHLYSRCQRSDKELPGPST</sequence>
<dbReference type="EnsemblMetazoa" id="PPAI008146-RA">
    <property type="protein sequence ID" value="PPAI008146-PA"/>
    <property type="gene ID" value="PPAI008146"/>
</dbReference>
<dbReference type="VEuPathDB" id="VectorBase:PPAI008146"/>
<organism evidence="1 2">
    <name type="scientific">Phlebotomus papatasi</name>
    <name type="common">Sandfly</name>
    <dbReference type="NCBI Taxonomy" id="29031"/>
    <lineage>
        <taxon>Eukaryota</taxon>
        <taxon>Metazoa</taxon>
        <taxon>Ecdysozoa</taxon>
        <taxon>Arthropoda</taxon>
        <taxon>Hexapoda</taxon>
        <taxon>Insecta</taxon>
        <taxon>Pterygota</taxon>
        <taxon>Neoptera</taxon>
        <taxon>Endopterygota</taxon>
        <taxon>Diptera</taxon>
        <taxon>Nematocera</taxon>
        <taxon>Psychodoidea</taxon>
        <taxon>Psychodidae</taxon>
        <taxon>Phlebotomus</taxon>
        <taxon>Phlebotomus</taxon>
    </lineage>
</organism>
<proteinExistence type="predicted"/>
<protein>
    <submittedName>
        <fullName evidence="1">Uncharacterized protein</fullName>
    </submittedName>
</protein>
<dbReference type="Proteomes" id="UP000092462">
    <property type="component" value="Unassembled WGS sequence"/>
</dbReference>
<dbReference type="VEuPathDB" id="VectorBase:PPAPM1_005172"/>
<dbReference type="EMBL" id="AJVK01034628">
    <property type="status" value="NOT_ANNOTATED_CDS"/>
    <property type="molecule type" value="Genomic_DNA"/>
</dbReference>
<keyword evidence="2" id="KW-1185">Reference proteome</keyword>
<name>A0A1B0DJ09_PHLPP</name>
<dbReference type="AlphaFoldDB" id="A0A1B0DJ09"/>
<evidence type="ECO:0000313" key="1">
    <source>
        <dbReference type="EnsemblMetazoa" id="PPAI008146-PA"/>
    </source>
</evidence>